<accession>A0A8S2XSI1</accession>
<evidence type="ECO:0000313" key="2">
    <source>
        <dbReference type="EMBL" id="CAF4512500.1"/>
    </source>
</evidence>
<gene>
    <name evidence="2" type="ORF">SMN809_LOCUS35428</name>
</gene>
<feature type="non-terminal residue" evidence="2">
    <location>
        <position position="46"/>
    </location>
</feature>
<proteinExistence type="predicted"/>
<feature type="region of interest" description="Disordered" evidence="1">
    <location>
        <begin position="1"/>
        <end position="46"/>
    </location>
</feature>
<dbReference type="EMBL" id="CAJOBI010084462">
    <property type="protein sequence ID" value="CAF4512500.1"/>
    <property type="molecule type" value="Genomic_DNA"/>
</dbReference>
<dbReference type="Proteomes" id="UP000676336">
    <property type="component" value="Unassembled WGS sequence"/>
</dbReference>
<reference evidence="2" key="1">
    <citation type="submission" date="2021-02" db="EMBL/GenBank/DDBJ databases">
        <authorList>
            <person name="Nowell W R."/>
        </authorList>
    </citation>
    <scope>NUCLEOTIDE SEQUENCE</scope>
</reference>
<sequence>MLVKQYHQYTLQQSNSQQQGQQTATHSPAPLSYFLSHAPNGPGYSA</sequence>
<comment type="caution">
    <text evidence="2">The sequence shown here is derived from an EMBL/GenBank/DDBJ whole genome shotgun (WGS) entry which is preliminary data.</text>
</comment>
<name>A0A8S2XSI1_9BILA</name>
<organism evidence="2 3">
    <name type="scientific">Rotaria magnacalcarata</name>
    <dbReference type="NCBI Taxonomy" id="392030"/>
    <lineage>
        <taxon>Eukaryota</taxon>
        <taxon>Metazoa</taxon>
        <taxon>Spiralia</taxon>
        <taxon>Gnathifera</taxon>
        <taxon>Rotifera</taxon>
        <taxon>Eurotatoria</taxon>
        <taxon>Bdelloidea</taxon>
        <taxon>Philodinida</taxon>
        <taxon>Philodinidae</taxon>
        <taxon>Rotaria</taxon>
    </lineage>
</organism>
<evidence type="ECO:0000313" key="3">
    <source>
        <dbReference type="Proteomes" id="UP000676336"/>
    </source>
</evidence>
<evidence type="ECO:0000256" key="1">
    <source>
        <dbReference type="SAM" id="MobiDB-lite"/>
    </source>
</evidence>
<feature type="compositionally biased region" description="Low complexity" evidence="1">
    <location>
        <begin position="8"/>
        <end position="27"/>
    </location>
</feature>
<dbReference type="AlphaFoldDB" id="A0A8S2XSI1"/>
<protein>
    <submittedName>
        <fullName evidence="2">Uncharacterized protein</fullName>
    </submittedName>
</protein>